<dbReference type="AlphaFoldDB" id="A0AAV9DFI4"/>
<gene>
    <name evidence="1" type="ORF">QJS10_CPB13g01675</name>
</gene>
<reference evidence="1" key="2">
    <citation type="submission" date="2023-06" db="EMBL/GenBank/DDBJ databases">
        <authorList>
            <person name="Ma L."/>
            <person name="Liu K.-W."/>
            <person name="Li Z."/>
            <person name="Hsiao Y.-Y."/>
            <person name="Qi Y."/>
            <person name="Fu T."/>
            <person name="Tang G."/>
            <person name="Zhang D."/>
            <person name="Sun W.-H."/>
            <person name="Liu D.-K."/>
            <person name="Li Y."/>
            <person name="Chen G.-Z."/>
            <person name="Liu X.-D."/>
            <person name="Liao X.-Y."/>
            <person name="Jiang Y.-T."/>
            <person name="Yu X."/>
            <person name="Hao Y."/>
            <person name="Huang J."/>
            <person name="Zhao X.-W."/>
            <person name="Ke S."/>
            <person name="Chen Y.-Y."/>
            <person name="Wu W.-L."/>
            <person name="Hsu J.-L."/>
            <person name="Lin Y.-F."/>
            <person name="Huang M.-D."/>
            <person name="Li C.-Y."/>
            <person name="Huang L."/>
            <person name="Wang Z.-W."/>
            <person name="Zhao X."/>
            <person name="Zhong W.-Y."/>
            <person name="Peng D.-H."/>
            <person name="Ahmad S."/>
            <person name="Lan S."/>
            <person name="Zhang J.-S."/>
            <person name="Tsai W.-C."/>
            <person name="Van De Peer Y."/>
            <person name="Liu Z.-J."/>
        </authorList>
    </citation>
    <scope>NUCLEOTIDE SEQUENCE</scope>
    <source>
        <strain evidence="1">CP</strain>
        <tissue evidence="1">Leaves</tissue>
    </source>
</reference>
<evidence type="ECO:0000313" key="1">
    <source>
        <dbReference type="EMBL" id="KAK1299795.1"/>
    </source>
</evidence>
<dbReference type="Proteomes" id="UP001180020">
    <property type="component" value="Unassembled WGS sequence"/>
</dbReference>
<accession>A0AAV9DFI4</accession>
<evidence type="ECO:0000313" key="2">
    <source>
        <dbReference type="Proteomes" id="UP001180020"/>
    </source>
</evidence>
<protein>
    <submittedName>
        <fullName evidence="1">Uncharacterized protein</fullName>
    </submittedName>
</protein>
<name>A0AAV9DFI4_ACOCL</name>
<keyword evidence="2" id="KW-1185">Reference proteome</keyword>
<comment type="caution">
    <text evidence="1">The sequence shown here is derived from an EMBL/GenBank/DDBJ whole genome shotgun (WGS) entry which is preliminary data.</text>
</comment>
<sequence>MEEFFGSCEAPLAEDGRLVLRTKLILFLAFLPADAPAAIGEFGVVCKNARQNGTIYAPDLDNLDLSLGSQLQGFE</sequence>
<organism evidence="1 2">
    <name type="scientific">Acorus calamus</name>
    <name type="common">Sweet flag</name>
    <dbReference type="NCBI Taxonomy" id="4465"/>
    <lineage>
        <taxon>Eukaryota</taxon>
        <taxon>Viridiplantae</taxon>
        <taxon>Streptophyta</taxon>
        <taxon>Embryophyta</taxon>
        <taxon>Tracheophyta</taxon>
        <taxon>Spermatophyta</taxon>
        <taxon>Magnoliopsida</taxon>
        <taxon>Liliopsida</taxon>
        <taxon>Acoraceae</taxon>
        <taxon>Acorus</taxon>
    </lineage>
</organism>
<dbReference type="EMBL" id="JAUJYO010000013">
    <property type="protein sequence ID" value="KAK1299795.1"/>
    <property type="molecule type" value="Genomic_DNA"/>
</dbReference>
<reference evidence="1" key="1">
    <citation type="journal article" date="2023" name="Nat. Commun.">
        <title>Diploid and tetraploid genomes of Acorus and the evolution of monocots.</title>
        <authorList>
            <person name="Ma L."/>
            <person name="Liu K.W."/>
            <person name="Li Z."/>
            <person name="Hsiao Y.Y."/>
            <person name="Qi Y."/>
            <person name="Fu T."/>
            <person name="Tang G.D."/>
            <person name="Zhang D."/>
            <person name="Sun W.H."/>
            <person name="Liu D.K."/>
            <person name="Li Y."/>
            <person name="Chen G.Z."/>
            <person name="Liu X.D."/>
            <person name="Liao X.Y."/>
            <person name="Jiang Y.T."/>
            <person name="Yu X."/>
            <person name="Hao Y."/>
            <person name="Huang J."/>
            <person name="Zhao X.W."/>
            <person name="Ke S."/>
            <person name="Chen Y.Y."/>
            <person name="Wu W.L."/>
            <person name="Hsu J.L."/>
            <person name="Lin Y.F."/>
            <person name="Huang M.D."/>
            <person name="Li C.Y."/>
            <person name="Huang L."/>
            <person name="Wang Z.W."/>
            <person name="Zhao X."/>
            <person name="Zhong W.Y."/>
            <person name="Peng D.H."/>
            <person name="Ahmad S."/>
            <person name="Lan S."/>
            <person name="Zhang J.S."/>
            <person name="Tsai W.C."/>
            <person name="Van de Peer Y."/>
            <person name="Liu Z.J."/>
        </authorList>
    </citation>
    <scope>NUCLEOTIDE SEQUENCE</scope>
    <source>
        <strain evidence="1">CP</strain>
    </source>
</reference>
<proteinExistence type="predicted"/>